<evidence type="ECO:0000259" key="4">
    <source>
        <dbReference type="PROSITE" id="PS50240"/>
    </source>
</evidence>
<dbReference type="PANTHER" id="PTHR24276:SF98">
    <property type="entry name" value="FI18310P1-RELATED"/>
    <property type="match status" value="1"/>
</dbReference>
<geneLocation type="plasmid" evidence="5">
    <name>VIBNI_pA</name>
</geneLocation>
<dbReference type="PROSITE" id="PS50240">
    <property type="entry name" value="TRYPSIN_DOM"/>
    <property type="match status" value="1"/>
</dbReference>
<feature type="domain" description="Peptidase S1" evidence="4">
    <location>
        <begin position="16"/>
        <end position="311"/>
    </location>
</feature>
<evidence type="ECO:0000256" key="3">
    <source>
        <dbReference type="RuleBase" id="RU363034"/>
    </source>
</evidence>
<comment type="similarity">
    <text evidence="1">Belongs to the peptidase S1 family.</text>
</comment>
<dbReference type="InterPro" id="IPR001314">
    <property type="entry name" value="Peptidase_S1A"/>
</dbReference>
<dbReference type="AlphaFoldDB" id="A0A9P1JLP2"/>
<dbReference type="SUPFAM" id="SSF50494">
    <property type="entry name" value="Trypsin-like serine proteases"/>
    <property type="match status" value="1"/>
</dbReference>
<evidence type="ECO:0000256" key="2">
    <source>
        <dbReference type="ARBA" id="ARBA00023157"/>
    </source>
</evidence>
<dbReference type="Gene3D" id="2.40.10.10">
    <property type="entry name" value="Trypsin-like serine proteases"/>
    <property type="match status" value="1"/>
</dbReference>
<dbReference type="InterPro" id="IPR043504">
    <property type="entry name" value="Peptidase_S1_PA_chymotrypsin"/>
</dbReference>
<dbReference type="InterPro" id="IPR001254">
    <property type="entry name" value="Trypsin_dom"/>
</dbReference>
<dbReference type="PRINTS" id="PR00722">
    <property type="entry name" value="CHYMOTRYPSIN"/>
</dbReference>
<dbReference type="GO" id="GO:0004252">
    <property type="term" value="F:serine-type endopeptidase activity"/>
    <property type="evidence" value="ECO:0007669"/>
    <property type="project" value="InterPro"/>
</dbReference>
<keyword evidence="3" id="KW-0378">Hydrolase</keyword>
<proteinExistence type="inferred from homology"/>
<keyword evidence="2" id="KW-1015">Disulfide bond</keyword>
<reference evidence="5" key="1">
    <citation type="submission" date="2010-02" db="EMBL/GenBank/DDBJ databases">
        <authorList>
            <person name="Genoscope - CEA"/>
        </authorList>
    </citation>
    <scope>NUCLEOTIDE SEQUENCE</scope>
    <source>
        <plasmid evidence="5">VIBNI_pA</plasmid>
    </source>
</reference>
<dbReference type="InterPro" id="IPR018114">
    <property type="entry name" value="TRYPSIN_HIS"/>
</dbReference>
<accession>A0A9P1JLP2</accession>
<name>A0A9P1JLP2_9VIBR</name>
<dbReference type="InterPro" id="IPR050430">
    <property type="entry name" value="Peptidase_S1"/>
</dbReference>
<dbReference type="InterPro" id="IPR009003">
    <property type="entry name" value="Peptidase_S1_PA"/>
</dbReference>
<dbReference type="GO" id="GO:0006508">
    <property type="term" value="P:proteolysis"/>
    <property type="evidence" value="ECO:0007669"/>
    <property type="project" value="UniProtKB-KW"/>
</dbReference>
<dbReference type="PROSITE" id="PS00134">
    <property type="entry name" value="TRYPSIN_HIS"/>
    <property type="match status" value="1"/>
</dbReference>
<sequence>MTIKNIGLLSTMTLAVIGGMYSTPTLAVIQGVDVAPMDASYMVHLHENQCTGALIAPRTVLTAAHCVNSKSVGSEVFLLRSVNADGDDEGTRVKVINKYKPTHLYIIDGKTDPKRFDDIAILELESMPEGASWLPISHQEIPLGAEVYTMGYGHGKRLKKMPVPATIVAKEASEAYHTEARMVYCPNSKYFSTQYISDKYEADEDAVCDWLEQRLEKERDEGIYFPREFSITIKNPALPESHPKRVVNKHGTVVSKYSAEHGDSGGPLIFNDVIYGVTSSVTFTDYSTNMATYYAGFMRPGMLTWIDDTIAKIEHSPIDIR</sequence>
<dbReference type="PANTHER" id="PTHR24276">
    <property type="entry name" value="POLYSERASE-RELATED"/>
    <property type="match status" value="1"/>
</dbReference>
<dbReference type="PROSITE" id="PS00135">
    <property type="entry name" value="TRYPSIN_SER"/>
    <property type="match status" value="1"/>
</dbReference>
<dbReference type="EMBL" id="FP893246">
    <property type="protein sequence ID" value="CBJ93239.1"/>
    <property type="molecule type" value="Genomic_DNA"/>
</dbReference>
<evidence type="ECO:0000313" key="5">
    <source>
        <dbReference type="EMBL" id="CBJ93239.1"/>
    </source>
</evidence>
<keyword evidence="3" id="KW-0720">Serine protease</keyword>
<gene>
    <name evidence="5" type="ORF">VIBNI_0228</name>
</gene>
<dbReference type="Pfam" id="PF00089">
    <property type="entry name" value="Trypsin"/>
    <property type="match status" value="1"/>
</dbReference>
<protein>
    <submittedName>
        <fullName evidence="5">Peptidase, trypsin-like serine and cysteine</fullName>
    </submittedName>
</protein>
<dbReference type="SMART" id="SM00020">
    <property type="entry name" value="Tryp_SPc"/>
    <property type="match status" value="1"/>
</dbReference>
<dbReference type="InterPro" id="IPR033116">
    <property type="entry name" value="TRYPSIN_SER"/>
</dbReference>
<keyword evidence="3" id="KW-0645">Protease</keyword>
<evidence type="ECO:0000256" key="1">
    <source>
        <dbReference type="ARBA" id="ARBA00007664"/>
    </source>
</evidence>
<organism evidence="5">
    <name type="scientific">Vibrio nigripulchritudo</name>
    <dbReference type="NCBI Taxonomy" id="28173"/>
    <lineage>
        <taxon>Bacteria</taxon>
        <taxon>Pseudomonadati</taxon>
        <taxon>Pseudomonadota</taxon>
        <taxon>Gammaproteobacteria</taxon>
        <taxon>Vibrionales</taxon>
        <taxon>Vibrionaceae</taxon>
        <taxon>Vibrio</taxon>
    </lineage>
</organism>
<keyword evidence="5" id="KW-0614">Plasmid</keyword>